<comment type="caution">
    <text evidence="2">The sequence shown here is derived from an EMBL/GenBank/DDBJ whole genome shotgun (WGS) entry which is preliminary data.</text>
</comment>
<dbReference type="EMBL" id="JBIAZU010000001">
    <property type="protein sequence ID" value="MFF5288588.1"/>
    <property type="molecule type" value="Genomic_DNA"/>
</dbReference>
<dbReference type="SUPFAM" id="SSF89372">
    <property type="entry name" value="Fucose-specific lectin"/>
    <property type="match status" value="1"/>
</dbReference>
<name>A0ABW6W638_9ACTN</name>
<keyword evidence="3" id="KW-1185">Reference proteome</keyword>
<gene>
    <name evidence="2" type="ORF">ACFY35_04065</name>
</gene>
<evidence type="ECO:0000256" key="1">
    <source>
        <dbReference type="SAM" id="SignalP"/>
    </source>
</evidence>
<dbReference type="RefSeq" id="WP_020508938.1">
    <property type="nucleotide sequence ID" value="NZ_JBIAZU010000001.1"/>
</dbReference>
<protein>
    <recommendedName>
        <fullName evidence="4">Secreted protein</fullName>
    </recommendedName>
</protein>
<organism evidence="2 3">
    <name type="scientific">Paractinoplanes globisporus</name>
    <dbReference type="NCBI Taxonomy" id="113565"/>
    <lineage>
        <taxon>Bacteria</taxon>
        <taxon>Bacillati</taxon>
        <taxon>Actinomycetota</taxon>
        <taxon>Actinomycetes</taxon>
        <taxon>Micromonosporales</taxon>
        <taxon>Micromonosporaceae</taxon>
        <taxon>Paractinoplanes</taxon>
    </lineage>
</organism>
<sequence length="372" mass="37756">MKRTTYRAAGAVIVIGAVIGSAAPAYASSITQTAADNSAFFGGFTGVAAVSATDGWAVGGNGNGMIQRYNGVGWVAVASPDLLAGGTNTWAGLAGVDMLSASSAFAVGRTSAASDDSAAVAERWNGTQWSRLTVPRAAGTDTSFTGVKAFSASDAWAVGEGGTWSHRLTLAMHWNGSQWTAVPTPSPGTRNNWVTAVDGTGPADVWAVGYTLDLPYGNRFRQSLVMHYDGGTWTQVPSPNNGSTYLYDVAALTASDAWAVGYGSDGGAFVLRWNGTAWSSAPAPPGLSSLTSVAARSDSDVWVTGGDANGAPALGHFNGSTWTVTPVTVTGGVGLPYLCAITKAGPSAEFAVGYQADGTTGQSGNIAFRIAG</sequence>
<proteinExistence type="predicted"/>
<accession>A0ABW6W638</accession>
<evidence type="ECO:0000313" key="2">
    <source>
        <dbReference type="EMBL" id="MFF5288588.1"/>
    </source>
</evidence>
<feature type="signal peptide" evidence="1">
    <location>
        <begin position="1"/>
        <end position="27"/>
    </location>
</feature>
<evidence type="ECO:0000313" key="3">
    <source>
        <dbReference type="Proteomes" id="UP001602245"/>
    </source>
</evidence>
<keyword evidence="1" id="KW-0732">Signal</keyword>
<reference evidence="2 3" key="1">
    <citation type="submission" date="2024-10" db="EMBL/GenBank/DDBJ databases">
        <title>The Natural Products Discovery Center: Release of the First 8490 Sequenced Strains for Exploring Actinobacteria Biosynthetic Diversity.</title>
        <authorList>
            <person name="Kalkreuter E."/>
            <person name="Kautsar S.A."/>
            <person name="Yang D."/>
            <person name="Bader C.D."/>
            <person name="Teijaro C.N."/>
            <person name="Fluegel L."/>
            <person name="Davis C.M."/>
            <person name="Simpson J.R."/>
            <person name="Lauterbach L."/>
            <person name="Steele A.D."/>
            <person name="Gui C."/>
            <person name="Meng S."/>
            <person name="Li G."/>
            <person name="Viehrig K."/>
            <person name="Ye F."/>
            <person name="Su P."/>
            <person name="Kiefer A.F."/>
            <person name="Nichols A."/>
            <person name="Cepeda A.J."/>
            <person name="Yan W."/>
            <person name="Fan B."/>
            <person name="Jiang Y."/>
            <person name="Adhikari A."/>
            <person name="Zheng C.-J."/>
            <person name="Schuster L."/>
            <person name="Cowan T.M."/>
            <person name="Smanski M.J."/>
            <person name="Chevrette M.G."/>
            <person name="De Carvalho L.P.S."/>
            <person name="Shen B."/>
        </authorList>
    </citation>
    <scope>NUCLEOTIDE SEQUENCE [LARGE SCALE GENOMIC DNA]</scope>
    <source>
        <strain evidence="2 3">NPDC000087</strain>
    </source>
</reference>
<feature type="chain" id="PRO_5047070564" description="Secreted protein" evidence="1">
    <location>
        <begin position="28"/>
        <end position="372"/>
    </location>
</feature>
<dbReference type="Proteomes" id="UP001602245">
    <property type="component" value="Unassembled WGS sequence"/>
</dbReference>
<evidence type="ECO:0008006" key="4">
    <source>
        <dbReference type="Google" id="ProtNLM"/>
    </source>
</evidence>